<dbReference type="InterPro" id="IPR016181">
    <property type="entry name" value="Acyl_CoA_acyltransferase"/>
</dbReference>
<name>A0A511DTR6_LENKE</name>
<evidence type="ECO:0000313" key="3">
    <source>
        <dbReference type="Proteomes" id="UP000321893"/>
    </source>
</evidence>
<sequence>MLLIRTIRQSDYSDVSDLIRTSFAKTPNGYRDESELVEKIREDKTYKKRLEVVAENNNQIVGHGLLSEIKVVNGKQNHVGLCLAPLSVLPSFQKSGVGTAIINELDNRAIRLGYRFVSVTGWPDYYSKFKYKKASSYHIQPPFPVPDDVFMIKPLINGGLDGVSGTVKYLPAFDK</sequence>
<evidence type="ECO:0000313" key="2">
    <source>
        <dbReference type="EMBL" id="GEL28226.1"/>
    </source>
</evidence>
<feature type="domain" description="N-acetyltransferase" evidence="1">
    <location>
        <begin position="2"/>
        <end position="156"/>
    </location>
</feature>
<dbReference type="GeneID" id="71566755"/>
<gene>
    <name evidence="2" type="primary">yafC</name>
    <name evidence="2" type="ORF">LKE01_10460</name>
</gene>
<dbReference type="Pfam" id="PF00583">
    <property type="entry name" value="Acetyltransf_1"/>
    <property type="match status" value="1"/>
</dbReference>
<dbReference type="Proteomes" id="UP000321893">
    <property type="component" value="Unassembled WGS sequence"/>
</dbReference>
<dbReference type="CDD" id="cd04301">
    <property type="entry name" value="NAT_SF"/>
    <property type="match status" value="1"/>
</dbReference>
<dbReference type="GO" id="GO:0016747">
    <property type="term" value="F:acyltransferase activity, transferring groups other than amino-acyl groups"/>
    <property type="evidence" value="ECO:0007669"/>
    <property type="project" value="InterPro"/>
</dbReference>
<evidence type="ECO:0000259" key="1">
    <source>
        <dbReference type="PROSITE" id="PS51186"/>
    </source>
</evidence>
<dbReference type="SUPFAM" id="SSF55729">
    <property type="entry name" value="Acyl-CoA N-acyltransferases (Nat)"/>
    <property type="match status" value="1"/>
</dbReference>
<dbReference type="EMBL" id="BJVK01000010">
    <property type="protein sequence ID" value="GEL28226.1"/>
    <property type="molecule type" value="Genomic_DNA"/>
</dbReference>
<dbReference type="Gene3D" id="3.40.630.30">
    <property type="match status" value="1"/>
</dbReference>
<dbReference type="RefSeq" id="WP_179286805.1">
    <property type="nucleotide sequence ID" value="NZ_BJVK01000010.1"/>
</dbReference>
<organism evidence="2 3">
    <name type="scientific">Lentilactobacillus kefiri</name>
    <name type="common">Lactobacillus kefiri</name>
    <dbReference type="NCBI Taxonomy" id="33962"/>
    <lineage>
        <taxon>Bacteria</taxon>
        <taxon>Bacillati</taxon>
        <taxon>Bacillota</taxon>
        <taxon>Bacilli</taxon>
        <taxon>Lactobacillales</taxon>
        <taxon>Lactobacillaceae</taxon>
        <taxon>Lentilactobacillus</taxon>
    </lineage>
</organism>
<comment type="caution">
    <text evidence="2">The sequence shown here is derived from an EMBL/GenBank/DDBJ whole genome shotgun (WGS) entry which is preliminary data.</text>
</comment>
<dbReference type="InterPro" id="IPR000182">
    <property type="entry name" value="GNAT_dom"/>
</dbReference>
<keyword evidence="3" id="KW-1185">Reference proteome</keyword>
<dbReference type="PROSITE" id="PS51186">
    <property type="entry name" value="GNAT"/>
    <property type="match status" value="1"/>
</dbReference>
<reference evidence="2" key="1">
    <citation type="submission" date="2019-07" db="EMBL/GenBank/DDBJ databases">
        <title>Whole genome shotgun sequence of Lactobacillus kefiri NBRC 15888.</title>
        <authorList>
            <person name="Hosoyama A."/>
            <person name="Uohara A."/>
            <person name="Ohji S."/>
            <person name="Ichikawa N."/>
        </authorList>
    </citation>
    <scope>NUCLEOTIDE SEQUENCE [LARGE SCALE GENOMIC DNA]</scope>
    <source>
        <strain evidence="2">NBRC 15888</strain>
    </source>
</reference>
<protein>
    <submittedName>
        <fullName evidence="2">N-acetyltransferase</fullName>
    </submittedName>
</protein>
<proteinExistence type="predicted"/>
<dbReference type="AlphaFoldDB" id="A0A511DTR6"/>
<accession>A0A511DTR6</accession>